<dbReference type="Pfam" id="PF23982">
    <property type="entry name" value="XM1_gp53_minor_capsid"/>
    <property type="match status" value="1"/>
</dbReference>
<dbReference type="InterPro" id="IPR056914">
    <property type="entry name" value="Gp53-like"/>
</dbReference>
<dbReference type="RefSeq" id="YP_010064788.1">
    <property type="nucleotide sequence ID" value="NC_054894.1"/>
</dbReference>
<evidence type="ECO:0000313" key="1">
    <source>
        <dbReference type="EMBL" id="QEA09703.1"/>
    </source>
</evidence>
<reference evidence="1 2" key="1">
    <citation type="submission" date="2019-06" db="EMBL/GenBank/DDBJ databases">
        <authorList>
            <person name="Li Q."/>
            <person name="Teng T."/>
        </authorList>
    </citation>
    <scope>NUCLEOTIDE SEQUENCE [LARGE SCALE GENOMIC DNA]</scope>
</reference>
<dbReference type="GeneID" id="65053244"/>
<accession>A0A5B8RNB3</accession>
<sequence length="153" mass="16110">MIDYGVISGCANPGYLVDSTISVINGGGVVYGDAVFPGFAVSHYGIIDSCHTYGQFDGDRAACGIVIAGNEICVEDGIPNGEALSVLVKGRVWAVMLSDEGAPREGDSVMISDGGVITSLAERFIQAPRGWVFTGDYEKFSHDLSLVGVWITQ</sequence>
<protein>
    <submittedName>
        <fullName evidence="1">Putative scaffolding protein</fullName>
    </submittedName>
</protein>
<dbReference type="EMBL" id="MN019128">
    <property type="protein sequence ID" value="QEA09703.1"/>
    <property type="molecule type" value="Genomic_DNA"/>
</dbReference>
<name>A0A5B8RNB3_9CAUD</name>
<keyword evidence="2" id="KW-1185">Reference proteome</keyword>
<dbReference type="KEGG" id="vg:65053244"/>
<dbReference type="Proteomes" id="UP000321468">
    <property type="component" value="Genome"/>
</dbReference>
<evidence type="ECO:0000313" key="2">
    <source>
        <dbReference type="Proteomes" id="UP000321468"/>
    </source>
</evidence>
<proteinExistence type="predicted"/>
<organism evidence="1 2">
    <name type="scientific">Escherichia phage Henu7</name>
    <dbReference type="NCBI Taxonomy" id="2589652"/>
    <lineage>
        <taxon>Viruses</taxon>
        <taxon>Duplodnaviria</taxon>
        <taxon>Heunggongvirae</taxon>
        <taxon>Uroviricota</taxon>
        <taxon>Caudoviricetes</taxon>
        <taxon>Drexlerviridae</taxon>
        <taxon>Tempevirinae</taxon>
        <taxon>Henuseptimavirus</taxon>
        <taxon>Henuseptimavirus henu7</taxon>
    </lineage>
</organism>